<feature type="compositionally biased region" description="Polar residues" evidence="1">
    <location>
        <begin position="218"/>
        <end position="232"/>
    </location>
</feature>
<organism evidence="2 3">
    <name type="scientific">Rhinocladiella mackenziei CBS 650.93</name>
    <dbReference type="NCBI Taxonomy" id="1442369"/>
    <lineage>
        <taxon>Eukaryota</taxon>
        <taxon>Fungi</taxon>
        <taxon>Dikarya</taxon>
        <taxon>Ascomycota</taxon>
        <taxon>Pezizomycotina</taxon>
        <taxon>Eurotiomycetes</taxon>
        <taxon>Chaetothyriomycetidae</taxon>
        <taxon>Chaetothyriales</taxon>
        <taxon>Herpotrichiellaceae</taxon>
        <taxon>Rhinocladiella</taxon>
    </lineage>
</organism>
<feature type="region of interest" description="Disordered" evidence="1">
    <location>
        <begin position="73"/>
        <end position="135"/>
    </location>
</feature>
<dbReference type="AlphaFoldDB" id="A0A0D2G592"/>
<evidence type="ECO:0000256" key="1">
    <source>
        <dbReference type="SAM" id="MobiDB-lite"/>
    </source>
</evidence>
<name>A0A0D2G592_9EURO</name>
<gene>
    <name evidence="2" type="ORF">Z518_01023</name>
</gene>
<dbReference type="HOGENOM" id="CLU_073876_0_0_1"/>
<dbReference type="RefSeq" id="XP_013277078.1">
    <property type="nucleotide sequence ID" value="XM_013421624.1"/>
</dbReference>
<dbReference type="STRING" id="1442369.A0A0D2G592"/>
<evidence type="ECO:0000313" key="3">
    <source>
        <dbReference type="Proteomes" id="UP000053617"/>
    </source>
</evidence>
<feature type="region of interest" description="Disordered" evidence="1">
    <location>
        <begin position="178"/>
        <end position="232"/>
    </location>
</feature>
<accession>A0A0D2G592</accession>
<keyword evidence="3" id="KW-1185">Reference proteome</keyword>
<dbReference type="VEuPathDB" id="FungiDB:Z518_01023"/>
<dbReference type="OrthoDB" id="4187949at2759"/>
<dbReference type="Proteomes" id="UP000053617">
    <property type="component" value="Unassembled WGS sequence"/>
</dbReference>
<dbReference type="GeneID" id="25289094"/>
<proteinExistence type="predicted"/>
<feature type="compositionally biased region" description="Polar residues" evidence="1">
    <location>
        <begin position="86"/>
        <end position="95"/>
    </location>
</feature>
<reference evidence="2 3" key="1">
    <citation type="submission" date="2015-01" db="EMBL/GenBank/DDBJ databases">
        <title>The Genome Sequence of Rhinocladiella mackenzie CBS 650.93.</title>
        <authorList>
            <consortium name="The Broad Institute Genomics Platform"/>
            <person name="Cuomo C."/>
            <person name="de Hoog S."/>
            <person name="Gorbushina A."/>
            <person name="Stielow B."/>
            <person name="Teixiera M."/>
            <person name="Abouelleil A."/>
            <person name="Chapman S.B."/>
            <person name="Priest M."/>
            <person name="Young S.K."/>
            <person name="Wortman J."/>
            <person name="Nusbaum C."/>
            <person name="Birren B."/>
        </authorList>
    </citation>
    <scope>NUCLEOTIDE SEQUENCE [LARGE SCALE GENOMIC DNA]</scope>
    <source>
        <strain evidence="2 3">CBS 650.93</strain>
    </source>
</reference>
<dbReference type="EMBL" id="KN847475">
    <property type="protein sequence ID" value="KIX09942.1"/>
    <property type="molecule type" value="Genomic_DNA"/>
</dbReference>
<evidence type="ECO:0000313" key="2">
    <source>
        <dbReference type="EMBL" id="KIX09942.1"/>
    </source>
</evidence>
<sequence length="272" mass="30513">MWEREVRILREALAPFYQLEKEMRRKVIDIEDRLEGNYDEHVRLRERVVTVDDVTMSLEKKVEELEGLRSKRRRVGRNNQVREEPSQNGYVSPDTNAMRRVSSSVDERSVHTPSSRALSPNGVAPAAPEPEEPRSSGILNLAEIPRPTNFNMSQRLSPALEEPRSSGFLTLDLAERLSQKAASDHGQPTLQQAARITPPQDRPSPPGYAKSNPDVSRASRTPPETQVVSSKAPQIDVMVLPVNTSPRKRKHHVDHIALDVLADVTVASPLIH</sequence>
<protein>
    <submittedName>
        <fullName evidence="2">Uncharacterized protein</fullName>
    </submittedName>
</protein>